<evidence type="ECO:0000256" key="1">
    <source>
        <dbReference type="ARBA" id="ARBA00009405"/>
    </source>
</evidence>
<dbReference type="Pfam" id="PF00682">
    <property type="entry name" value="HMGL-like"/>
    <property type="match status" value="1"/>
</dbReference>
<comment type="caution">
    <text evidence="5">The sequence shown here is derived from an EMBL/GenBank/DDBJ whole genome shotgun (WGS) entry which is preliminary data.</text>
</comment>
<organism evidence="5 6">
    <name type="scientific">Subtercola lobariae</name>
    <dbReference type="NCBI Taxonomy" id="1588641"/>
    <lineage>
        <taxon>Bacteria</taxon>
        <taxon>Bacillati</taxon>
        <taxon>Actinomycetota</taxon>
        <taxon>Actinomycetes</taxon>
        <taxon>Micrococcales</taxon>
        <taxon>Microbacteriaceae</taxon>
        <taxon>Subtercola</taxon>
    </lineage>
</organism>
<dbReference type="Gene3D" id="3.20.20.70">
    <property type="entry name" value="Aldolase class I"/>
    <property type="match status" value="1"/>
</dbReference>
<keyword evidence="6" id="KW-1185">Reference proteome</keyword>
<dbReference type="GO" id="GO:0004419">
    <property type="term" value="F:hydroxymethylglutaryl-CoA lyase activity"/>
    <property type="evidence" value="ECO:0007669"/>
    <property type="project" value="TreeGrafter"/>
</dbReference>
<accession>A0A917BBR6</accession>
<evidence type="ECO:0000313" key="5">
    <source>
        <dbReference type="EMBL" id="GGF33759.1"/>
    </source>
</evidence>
<name>A0A917BBR6_9MICO</name>
<reference evidence="5 6" key="1">
    <citation type="journal article" date="2014" name="Int. J. Syst. Evol. Microbiol.">
        <title>Complete genome sequence of Corynebacterium casei LMG S-19264T (=DSM 44701T), isolated from a smear-ripened cheese.</title>
        <authorList>
            <consortium name="US DOE Joint Genome Institute (JGI-PGF)"/>
            <person name="Walter F."/>
            <person name="Albersmeier A."/>
            <person name="Kalinowski J."/>
            <person name="Ruckert C."/>
        </authorList>
    </citation>
    <scope>NUCLEOTIDE SEQUENCE [LARGE SCALE GENOMIC DNA]</scope>
    <source>
        <strain evidence="5 6">CGMCC 1.12976</strain>
    </source>
</reference>
<dbReference type="GO" id="GO:0006552">
    <property type="term" value="P:L-leucine catabolic process"/>
    <property type="evidence" value="ECO:0007669"/>
    <property type="project" value="TreeGrafter"/>
</dbReference>
<dbReference type="InterPro" id="IPR013785">
    <property type="entry name" value="Aldolase_TIM"/>
</dbReference>
<evidence type="ECO:0000259" key="4">
    <source>
        <dbReference type="PROSITE" id="PS50991"/>
    </source>
</evidence>
<keyword evidence="2" id="KW-0479">Metal-binding</keyword>
<protein>
    <submittedName>
        <fullName evidence="5">Hydroxymethylglutaryl-CoA lyase</fullName>
    </submittedName>
</protein>
<dbReference type="SUPFAM" id="SSF51569">
    <property type="entry name" value="Aldolase"/>
    <property type="match status" value="1"/>
</dbReference>
<dbReference type="InterPro" id="IPR000891">
    <property type="entry name" value="PYR_CT"/>
</dbReference>
<keyword evidence="3 5" id="KW-0456">Lyase</keyword>
<evidence type="ECO:0000313" key="6">
    <source>
        <dbReference type="Proteomes" id="UP000598775"/>
    </source>
</evidence>
<dbReference type="PROSITE" id="PS50991">
    <property type="entry name" value="PYR_CT"/>
    <property type="match status" value="1"/>
</dbReference>
<dbReference type="EMBL" id="BMGP01000005">
    <property type="protein sequence ID" value="GGF33759.1"/>
    <property type="molecule type" value="Genomic_DNA"/>
</dbReference>
<sequence length="312" mass="32634">MNSLRIRDISPRLAFQAQPGTTAQKIELVERLIASGVTAVEVSSFVRPDLVPGLADAAEVFAGIQRRPGVSLECCVANATGLTQAIEAGADAAWFLLSVDEGFSSGNTGRSIEKSLAVLEQLQHIAEGSRTQLGSYLIGAWGGPVGLGKNPRALAPVLKRLGEIGVDDWILADSFGYASPRQITETVAFVAPSSRLDSLTVQVHDTRGMGVADVVELARAGVRNIDTSLAGSGGHPASPAARVGGVCTEDAVQALELMGFDTGIDLPALIDAANWLDTVLGGHEKGFVRHVGAVPQAHNDKAPVVPEFSWSR</sequence>
<dbReference type="GO" id="GO:0046872">
    <property type="term" value="F:metal ion binding"/>
    <property type="evidence" value="ECO:0007669"/>
    <property type="project" value="UniProtKB-KW"/>
</dbReference>
<gene>
    <name evidence="5" type="primary">mvaB</name>
    <name evidence="5" type="ORF">GCM10011399_28660</name>
</gene>
<evidence type="ECO:0000256" key="2">
    <source>
        <dbReference type="ARBA" id="ARBA00022723"/>
    </source>
</evidence>
<dbReference type="PANTHER" id="PTHR42738">
    <property type="entry name" value="HYDROXYMETHYLGLUTARYL-COA LYASE"/>
    <property type="match status" value="1"/>
</dbReference>
<dbReference type="RefSeq" id="WP_188679330.1">
    <property type="nucleotide sequence ID" value="NZ_BMGP01000005.1"/>
</dbReference>
<dbReference type="PANTHER" id="PTHR42738:SF7">
    <property type="entry name" value="HYDROXYMETHYLGLUTARYL-COA LYASE"/>
    <property type="match status" value="1"/>
</dbReference>
<dbReference type="GO" id="GO:0046951">
    <property type="term" value="P:ketone body biosynthetic process"/>
    <property type="evidence" value="ECO:0007669"/>
    <property type="project" value="TreeGrafter"/>
</dbReference>
<dbReference type="AlphaFoldDB" id="A0A917BBR6"/>
<feature type="domain" description="Pyruvate carboxyltransferase" evidence="4">
    <location>
        <begin position="4"/>
        <end position="270"/>
    </location>
</feature>
<dbReference type="Proteomes" id="UP000598775">
    <property type="component" value="Unassembled WGS sequence"/>
</dbReference>
<comment type="similarity">
    <text evidence="1">Belongs to the HMG-CoA lyase family.</text>
</comment>
<dbReference type="InterPro" id="IPR043594">
    <property type="entry name" value="HMGL"/>
</dbReference>
<proteinExistence type="inferred from homology"/>
<evidence type="ECO:0000256" key="3">
    <source>
        <dbReference type="ARBA" id="ARBA00023239"/>
    </source>
</evidence>